<sequence length="560" mass="60810">MKSEPALPGRTVLSRRPRPASGALASGTLAILAGGAAACGFQPLSLWPLTLIGVAVLLELVARAPGWQRAFLIGWSFGLGHFTLGNNWIATAFTYQANMPAWLGMVAVVLLSLYLAIYPALAALGGWLVLRRARQPGGPAVFAALALATAGCWIVAEWLRAWVFTGFAWNPLGIALLGGFETRGLALAAPWIGTYGLSGLLVLLAALPGLYLRLSRAAPSTRHRARRWAWALPMLAIYAALSAAMSLPDRWAQREEGAVRFTLVQPDIRQEFIDDPRNFETNFITLARLSLPRRPGEKRVVFWPESGLGDYVRDGYPPYLYRIYTYAGDPVLARRRIGRVIGPYGLLMTGAVDVVMKDEEEIAARNSVSAIDGDGNLIASYSKAHLVPYGEYLALRWLLEPLGATRLVPGALDFLPGPGPRTIDFGDWGKAGVQICYEIVFSGEVVDPRLRPDYIFNPSNDGWFGAWGPPQHLAQARLRAIEEGLPVMRSTTTGISAVIDADGIVRAHVPWHQAGRLDGLIPPSHPPTLFARWGNLLPLAFAALLLVIAVSGIALRRRGE</sequence>
<dbReference type="EC" id="2.3.1.269" evidence="9"/>
<feature type="domain" description="CN hydrolase" evidence="11">
    <location>
        <begin position="264"/>
        <end position="523"/>
    </location>
</feature>
<feature type="transmembrane region" description="Helical" evidence="9">
    <location>
        <begin position="20"/>
        <end position="38"/>
    </location>
</feature>
<evidence type="ECO:0000256" key="6">
    <source>
        <dbReference type="ARBA" id="ARBA00022989"/>
    </source>
</evidence>
<dbReference type="InterPro" id="IPR036526">
    <property type="entry name" value="C-N_Hydrolase_sf"/>
</dbReference>
<gene>
    <name evidence="9 12" type="primary">lnt</name>
    <name evidence="12" type="ORF">ACFFF8_01615</name>
</gene>
<feature type="transmembrane region" description="Helical" evidence="9">
    <location>
        <begin position="69"/>
        <end position="89"/>
    </location>
</feature>
<keyword evidence="8 9" id="KW-0012">Acyltransferase</keyword>
<evidence type="ECO:0000256" key="2">
    <source>
        <dbReference type="ARBA" id="ARBA00010065"/>
    </source>
</evidence>
<keyword evidence="4 9" id="KW-0808">Transferase</keyword>
<dbReference type="InterPro" id="IPR045378">
    <property type="entry name" value="LNT_N"/>
</dbReference>
<evidence type="ECO:0000256" key="1">
    <source>
        <dbReference type="ARBA" id="ARBA00004651"/>
    </source>
</evidence>
<protein>
    <recommendedName>
        <fullName evidence="9">Apolipoprotein N-acyltransferase</fullName>
        <shortName evidence="9">ALP N-acyltransferase</shortName>
        <ecNumber evidence="9">2.3.1.269</ecNumber>
    </recommendedName>
</protein>
<feature type="transmembrane region" description="Helical" evidence="9">
    <location>
        <begin position="142"/>
        <end position="164"/>
    </location>
</feature>
<evidence type="ECO:0000256" key="9">
    <source>
        <dbReference type="HAMAP-Rule" id="MF_01148"/>
    </source>
</evidence>
<evidence type="ECO:0000256" key="8">
    <source>
        <dbReference type="ARBA" id="ARBA00023315"/>
    </source>
</evidence>
<organism evidence="12 13">
    <name type="scientific">Novosphingobium clariflavum</name>
    <dbReference type="NCBI Taxonomy" id="2029884"/>
    <lineage>
        <taxon>Bacteria</taxon>
        <taxon>Pseudomonadati</taxon>
        <taxon>Pseudomonadota</taxon>
        <taxon>Alphaproteobacteria</taxon>
        <taxon>Sphingomonadales</taxon>
        <taxon>Sphingomonadaceae</taxon>
        <taxon>Novosphingobium</taxon>
    </lineage>
</organism>
<comment type="catalytic activity">
    <reaction evidence="9">
        <text>N-terminal S-1,2-diacyl-sn-glyceryl-L-cysteinyl-[lipoprotein] + a glycerophospholipid = N-acyl-S-1,2-diacyl-sn-glyceryl-L-cysteinyl-[lipoprotein] + a 2-acyl-sn-glycero-3-phospholipid + H(+)</text>
        <dbReference type="Rhea" id="RHEA:48228"/>
        <dbReference type="Rhea" id="RHEA-COMP:14681"/>
        <dbReference type="Rhea" id="RHEA-COMP:14684"/>
        <dbReference type="ChEBI" id="CHEBI:15378"/>
        <dbReference type="ChEBI" id="CHEBI:136912"/>
        <dbReference type="ChEBI" id="CHEBI:140656"/>
        <dbReference type="ChEBI" id="CHEBI:140657"/>
        <dbReference type="ChEBI" id="CHEBI:140660"/>
        <dbReference type="EC" id="2.3.1.269"/>
    </reaction>
</comment>
<dbReference type="Proteomes" id="UP001589858">
    <property type="component" value="Unassembled WGS sequence"/>
</dbReference>
<comment type="function">
    <text evidence="9">Catalyzes the phospholipid dependent N-acylation of the N-terminal cysteine of apolipoprotein, the last step in lipoprotein maturation.</text>
</comment>
<evidence type="ECO:0000256" key="4">
    <source>
        <dbReference type="ARBA" id="ARBA00022679"/>
    </source>
</evidence>
<comment type="pathway">
    <text evidence="9">Protein modification; lipoprotein biosynthesis (N-acyl transfer).</text>
</comment>
<reference evidence="12 13" key="1">
    <citation type="submission" date="2024-09" db="EMBL/GenBank/DDBJ databases">
        <authorList>
            <person name="Sun Q."/>
            <person name="Mori K."/>
        </authorList>
    </citation>
    <scope>NUCLEOTIDE SEQUENCE [LARGE SCALE GENOMIC DNA]</scope>
    <source>
        <strain evidence="12 13">CICC 11035S</strain>
    </source>
</reference>
<dbReference type="SUPFAM" id="SSF56317">
    <property type="entry name" value="Carbon-nitrogen hydrolase"/>
    <property type="match status" value="1"/>
</dbReference>
<dbReference type="InterPro" id="IPR003010">
    <property type="entry name" value="C-N_Hydrolase"/>
</dbReference>
<dbReference type="Gene3D" id="3.60.110.10">
    <property type="entry name" value="Carbon-nitrogen hydrolase"/>
    <property type="match status" value="1"/>
</dbReference>
<dbReference type="InterPro" id="IPR004563">
    <property type="entry name" value="Apolipo_AcylTrfase"/>
</dbReference>
<accession>A0ABV6S215</accession>
<keyword evidence="7 9" id="KW-0472">Membrane</keyword>
<feature type="transmembrane region" description="Helical" evidence="9">
    <location>
        <begin position="228"/>
        <end position="247"/>
    </location>
</feature>
<feature type="region of interest" description="Disordered" evidence="10">
    <location>
        <begin position="1"/>
        <end position="20"/>
    </location>
</feature>
<dbReference type="Pfam" id="PF20154">
    <property type="entry name" value="LNT_N"/>
    <property type="match status" value="1"/>
</dbReference>
<name>A0ABV6S215_9SPHN</name>
<evidence type="ECO:0000256" key="5">
    <source>
        <dbReference type="ARBA" id="ARBA00022692"/>
    </source>
</evidence>
<evidence type="ECO:0000313" key="13">
    <source>
        <dbReference type="Proteomes" id="UP001589858"/>
    </source>
</evidence>
<dbReference type="PROSITE" id="PS50263">
    <property type="entry name" value="CN_HYDROLASE"/>
    <property type="match status" value="1"/>
</dbReference>
<comment type="caution">
    <text evidence="12">The sequence shown here is derived from an EMBL/GenBank/DDBJ whole genome shotgun (WGS) entry which is preliminary data.</text>
</comment>
<evidence type="ECO:0000256" key="3">
    <source>
        <dbReference type="ARBA" id="ARBA00022475"/>
    </source>
</evidence>
<evidence type="ECO:0000256" key="7">
    <source>
        <dbReference type="ARBA" id="ARBA00023136"/>
    </source>
</evidence>
<keyword evidence="13" id="KW-1185">Reference proteome</keyword>
<feature type="transmembrane region" description="Helical" evidence="9">
    <location>
        <begin position="184"/>
        <end position="207"/>
    </location>
</feature>
<dbReference type="HAMAP" id="MF_01148">
    <property type="entry name" value="Lnt"/>
    <property type="match status" value="1"/>
</dbReference>
<dbReference type="PANTHER" id="PTHR38686:SF1">
    <property type="entry name" value="APOLIPOPROTEIN N-ACYLTRANSFERASE"/>
    <property type="match status" value="1"/>
</dbReference>
<proteinExistence type="inferred from homology"/>
<feature type="transmembrane region" description="Helical" evidence="9">
    <location>
        <begin position="101"/>
        <end position="130"/>
    </location>
</feature>
<evidence type="ECO:0000256" key="10">
    <source>
        <dbReference type="SAM" id="MobiDB-lite"/>
    </source>
</evidence>
<dbReference type="NCBIfam" id="TIGR00546">
    <property type="entry name" value="lnt"/>
    <property type="match status" value="1"/>
</dbReference>
<dbReference type="CDD" id="cd07571">
    <property type="entry name" value="ALP_N-acyl_transferase"/>
    <property type="match status" value="1"/>
</dbReference>
<evidence type="ECO:0000259" key="11">
    <source>
        <dbReference type="PROSITE" id="PS50263"/>
    </source>
</evidence>
<keyword evidence="3 9" id="KW-1003">Cell membrane</keyword>
<feature type="transmembrane region" description="Helical" evidence="9">
    <location>
        <begin position="44"/>
        <end position="62"/>
    </location>
</feature>
<comment type="similarity">
    <text evidence="2 9">Belongs to the CN hydrolase family. Apolipoprotein N-acyltransferase subfamily.</text>
</comment>
<dbReference type="GO" id="GO:0016746">
    <property type="term" value="F:acyltransferase activity"/>
    <property type="evidence" value="ECO:0007669"/>
    <property type="project" value="UniProtKB-KW"/>
</dbReference>
<evidence type="ECO:0000313" key="12">
    <source>
        <dbReference type="EMBL" id="MFC0683284.1"/>
    </source>
</evidence>
<feature type="transmembrane region" description="Helical" evidence="9">
    <location>
        <begin position="533"/>
        <end position="555"/>
    </location>
</feature>
<dbReference type="PANTHER" id="PTHR38686">
    <property type="entry name" value="APOLIPOPROTEIN N-ACYLTRANSFERASE"/>
    <property type="match status" value="1"/>
</dbReference>
<dbReference type="Pfam" id="PF00795">
    <property type="entry name" value="CN_hydrolase"/>
    <property type="match status" value="1"/>
</dbReference>
<keyword evidence="5 9" id="KW-0812">Transmembrane</keyword>
<dbReference type="EMBL" id="JBHLTM010000009">
    <property type="protein sequence ID" value="MFC0683284.1"/>
    <property type="molecule type" value="Genomic_DNA"/>
</dbReference>
<keyword evidence="6 9" id="KW-1133">Transmembrane helix</keyword>
<comment type="subcellular location">
    <subcellularLocation>
        <location evidence="1 9">Cell membrane</location>
        <topology evidence="1 9">Multi-pass membrane protein</topology>
    </subcellularLocation>
</comment>
<dbReference type="RefSeq" id="WP_379489269.1">
    <property type="nucleotide sequence ID" value="NZ_JBHLTM010000009.1"/>
</dbReference>